<dbReference type="AlphaFoldDB" id="A0AA95SRR7"/>
<dbReference type="Proteomes" id="UP001177769">
    <property type="component" value="Chromosome"/>
</dbReference>
<comment type="catalytic activity">
    <reaction evidence="2">
        <text>2 GTP = 3',3'-c-di-GMP + 2 diphosphate</text>
        <dbReference type="Rhea" id="RHEA:24898"/>
        <dbReference type="ChEBI" id="CHEBI:33019"/>
        <dbReference type="ChEBI" id="CHEBI:37565"/>
        <dbReference type="ChEBI" id="CHEBI:58805"/>
        <dbReference type="EC" id="2.7.7.65"/>
    </reaction>
</comment>
<feature type="transmembrane region" description="Helical" evidence="3">
    <location>
        <begin position="155"/>
        <end position="177"/>
    </location>
</feature>
<sequence>MQPLDAPTLLMVTVVFNCFGALVWAALALLFRLAPRAAWLVAGAHLSLVPALLPLPLTPWSGWWADAFKLLATALLALGVRQLMRLSQARWDIIAIVGLTALLLLWQALSGEGGASLVPTSVAMALLAMIIFRDVLIGAAPGFSTLVTSLMSAPFAALAGVNVLRVLAAWGLLGGGSTLLLHPRQQSPLLAALWLLLCLCISMGLVALLLHRLITRIGQLTSTDTLTGALNRRALQQRLVELQAQVRRGRPLSLLMVDVDHFKRVNDSLGHAAGDAALVHLTELLRQGIRDVDVLGRMGGEEFCLLLPDTPLAAAVEVAERLRARLQANPFVWQGRSQTLTASFGLAAGNSDDASGRIGLGLADAQLYQAKAQGRNRVCAAQA</sequence>
<dbReference type="EMBL" id="CP116346">
    <property type="protein sequence ID" value="WIT13551.1"/>
    <property type="molecule type" value="Genomic_DNA"/>
</dbReference>
<feature type="transmembrane region" description="Helical" evidence="3">
    <location>
        <begin position="91"/>
        <end position="109"/>
    </location>
</feature>
<dbReference type="GO" id="GO:0052621">
    <property type="term" value="F:diguanylate cyclase activity"/>
    <property type="evidence" value="ECO:0007669"/>
    <property type="project" value="UniProtKB-EC"/>
</dbReference>
<organism evidence="5 6">
    <name type="scientific">Paucibacter sediminis</name>
    <dbReference type="NCBI Taxonomy" id="3019553"/>
    <lineage>
        <taxon>Bacteria</taxon>
        <taxon>Pseudomonadati</taxon>
        <taxon>Pseudomonadota</taxon>
        <taxon>Betaproteobacteria</taxon>
        <taxon>Burkholderiales</taxon>
        <taxon>Sphaerotilaceae</taxon>
        <taxon>Roseateles</taxon>
    </lineage>
</organism>
<dbReference type="FunFam" id="3.30.70.270:FF:000001">
    <property type="entry name" value="Diguanylate cyclase domain protein"/>
    <property type="match status" value="1"/>
</dbReference>
<evidence type="ECO:0000256" key="3">
    <source>
        <dbReference type="SAM" id="Phobius"/>
    </source>
</evidence>
<dbReference type="RefSeq" id="WP_285234667.1">
    <property type="nucleotide sequence ID" value="NZ_CP116346.1"/>
</dbReference>
<evidence type="ECO:0000256" key="2">
    <source>
        <dbReference type="ARBA" id="ARBA00034247"/>
    </source>
</evidence>
<dbReference type="Gene3D" id="3.30.70.270">
    <property type="match status" value="1"/>
</dbReference>
<dbReference type="CDD" id="cd01949">
    <property type="entry name" value="GGDEF"/>
    <property type="match status" value="1"/>
</dbReference>
<dbReference type="PANTHER" id="PTHR45138">
    <property type="entry name" value="REGULATORY COMPONENTS OF SENSORY TRANSDUCTION SYSTEM"/>
    <property type="match status" value="1"/>
</dbReference>
<keyword evidence="6" id="KW-1185">Reference proteome</keyword>
<dbReference type="PANTHER" id="PTHR45138:SF9">
    <property type="entry name" value="DIGUANYLATE CYCLASE DGCM-RELATED"/>
    <property type="match status" value="1"/>
</dbReference>
<dbReference type="InterPro" id="IPR029787">
    <property type="entry name" value="Nucleotide_cyclase"/>
</dbReference>
<dbReference type="InterPro" id="IPR000160">
    <property type="entry name" value="GGDEF_dom"/>
</dbReference>
<dbReference type="PROSITE" id="PS50887">
    <property type="entry name" value="GGDEF"/>
    <property type="match status" value="1"/>
</dbReference>
<accession>A0AA95SRR7</accession>
<keyword evidence="3" id="KW-0812">Transmembrane</keyword>
<dbReference type="EC" id="2.7.7.65" evidence="1"/>
<dbReference type="SMART" id="SM00267">
    <property type="entry name" value="GGDEF"/>
    <property type="match status" value="1"/>
</dbReference>
<dbReference type="KEGG" id="pais:PFX98_08025"/>
<feature type="transmembrane region" description="Helical" evidence="3">
    <location>
        <begin position="37"/>
        <end position="55"/>
    </location>
</feature>
<dbReference type="InterPro" id="IPR050469">
    <property type="entry name" value="Diguanylate_Cyclase"/>
</dbReference>
<proteinExistence type="predicted"/>
<dbReference type="InterPro" id="IPR043128">
    <property type="entry name" value="Rev_trsase/Diguanyl_cyclase"/>
</dbReference>
<name>A0AA95SRR7_9BURK</name>
<evidence type="ECO:0000313" key="6">
    <source>
        <dbReference type="Proteomes" id="UP001177769"/>
    </source>
</evidence>
<evidence type="ECO:0000259" key="4">
    <source>
        <dbReference type="PROSITE" id="PS50887"/>
    </source>
</evidence>
<keyword evidence="3" id="KW-1133">Transmembrane helix</keyword>
<evidence type="ECO:0000313" key="5">
    <source>
        <dbReference type="EMBL" id="WIT13551.1"/>
    </source>
</evidence>
<dbReference type="Pfam" id="PF00990">
    <property type="entry name" value="GGDEF"/>
    <property type="match status" value="1"/>
</dbReference>
<feature type="transmembrane region" description="Helical" evidence="3">
    <location>
        <begin position="6"/>
        <end position="30"/>
    </location>
</feature>
<evidence type="ECO:0000256" key="1">
    <source>
        <dbReference type="ARBA" id="ARBA00012528"/>
    </source>
</evidence>
<reference evidence="5" key="1">
    <citation type="submission" date="2023-01" db="EMBL/GenBank/DDBJ databases">
        <title>Whole genome sequence of Paucibacter sp. S2-9 isolated from pond sediment.</title>
        <authorList>
            <person name="Jung J.Y."/>
        </authorList>
    </citation>
    <scope>NUCLEOTIDE SEQUENCE</scope>
    <source>
        <strain evidence="5">S2-9</strain>
    </source>
</reference>
<gene>
    <name evidence="5" type="ORF">PFX98_08025</name>
</gene>
<feature type="transmembrane region" description="Helical" evidence="3">
    <location>
        <begin position="189"/>
        <end position="210"/>
    </location>
</feature>
<keyword evidence="3" id="KW-0472">Membrane</keyword>
<feature type="transmembrane region" description="Helical" evidence="3">
    <location>
        <begin position="61"/>
        <end position="79"/>
    </location>
</feature>
<dbReference type="SUPFAM" id="SSF55073">
    <property type="entry name" value="Nucleotide cyclase"/>
    <property type="match status" value="1"/>
</dbReference>
<dbReference type="NCBIfam" id="TIGR00254">
    <property type="entry name" value="GGDEF"/>
    <property type="match status" value="1"/>
</dbReference>
<protein>
    <recommendedName>
        <fullName evidence="1">diguanylate cyclase</fullName>
        <ecNumber evidence="1">2.7.7.65</ecNumber>
    </recommendedName>
</protein>
<feature type="domain" description="GGDEF" evidence="4">
    <location>
        <begin position="250"/>
        <end position="383"/>
    </location>
</feature>
<feature type="transmembrane region" description="Helical" evidence="3">
    <location>
        <begin position="121"/>
        <end position="143"/>
    </location>
</feature>